<gene>
    <name evidence="20" type="primary">LOC113797519</name>
</gene>
<proteinExistence type="inferred from homology"/>
<dbReference type="InterPro" id="IPR025661">
    <property type="entry name" value="Pept_asp_AS"/>
</dbReference>
<dbReference type="InterPro" id="IPR038765">
    <property type="entry name" value="Papain-like_cys_pep_sf"/>
</dbReference>
<sequence length="723" mass="81231">MDNGGGGYHQQNYQSPDYHQQSSSYHEEYHQQQPSPQQYHSEPSEIYYEEHGHGHDGGYDHHGVDDYGHGYDMEQPMLIHSKKPPTIKDLYYKSGYGKRGRRGGGNSDYGAAITSTDYTTGHYIRPKGARYPKAQPKTSASKTVIFTVPQPLPDDHEKSKKFEIPSIELAGLNKLMSNAGGGNGIGGEALNDMMKNSPVKIPAMPGIDFNNIIGNLFGDKGPPAISVAAPETLGKLIAPLLGHGKLLSFNMPNFELGLGGGHGGGHDDDHKGSESRMKLVGFSMPDFMKNSQKFLRGDFPNVAVDKFGNIGEWTMIYNQGFEVKINYRKYFAFSAYERKSENNVLSYCHKTQPGWSHDVLGNNWACYVGHKVNNWNDDDVSKTTTVGAEKFPVKQHSERELYLQNINVEHILSQKHIDHLNSQQKSWKAIVYPDLQSKSIEHLIQMAGGRKSRIINRPKPLRATEQQKQLARSLPESFDWRNLNGIDYVSPVRDQGKCGSCYTFASMAMLESRIRIQTNNTFKPIFSTQEVVDCSEYSQGCDGGFSYLIAGKYAQDFGVIDESCYPYKGVTGKCQNQQNFNQTNEKCKQRTYTIDYKYVGGYFGACNEEAMQIELVQNGPIAVGFEVYGDFFGYSEGIYSHQPSNESNDQHQQIKAEFNPFEMTNHAVLIVGYGKDKKTGEKYWIVKNSWGKQWGMDGYFWMRRGTDECAIESLAMAATPIPN</sequence>
<evidence type="ECO:0000259" key="18">
    <source>
        <dbReference type="SMART" id="SM00645"/>
    </source>
</evidence>
<dbReference type="InterPro" id="IPR000169">
    <property type="entry name" value="Pept_cys_AS"/>
</dbReference>
<dbReference type="InterPro" id="IPR013128">
    <property type="entry name" value="Peptidase_C1A"/>
</dbReference>
<dbReference type="InterPro" id="IPR025660">
    <property type="entry name" value="Pept_his_AS"/>
</dbReference>
<evidence type="ECO:0000256" key="8">
    <source>
        <dbReference type="ARBA" id="ARBA00022801"/>
    </source>
</evidence>
<organism evidence="19 20">
    <name type="scientific">Dermatophagoides pteronyssinus</name>
    <name type="common">European house dust mite</name>
    <dbReference type="NCBI Taxonomy" id="6956"/>
    <lineage>
        <taxon>Eukaryota</taxon>
        <taxon>Metazoa</taxon>
        <taxon>Ecdysozoa</taxon>
        <taxon>Arthropoda</taxon>
        <taxon>Chelicerata</taxon>
        <taxon>Arachnida</taxon>
        <taxon>Acari</taxon>
        <taxon>Acariformes</taxon>
        <taxon>Sarcoptiformes</taxon>
        <taxon>Astigmata</taxon>
        <taxon>Psoroptidia</taxon>
        <taxon>Analgoidea</taxon>
        <taxon>Pyroglyphidae</taxon>
        <taxon>Dermatophagoidinae</taxon>
        <taxon>Dermatophagoides</taxon>
    </lineage>
</organism>
<feature type="compositionally biased region" description="Low complexity" evidence="17">
    <location>
        <begin position="31"/>
        <end position="42"/>
    </location>
</feature>
<dbReference type="OrthoDB" id="3789175at2759"/>
<comment type="subunit">
    <text evidence="4">Tetramer of heterotrimers consisting of exclusion domain, heavy- and light chains.</text>
</comment>
<dbReference type="PANTHER" id="PTHR12411">
    <property type="entry name" value="CYSTEINE PROTEASE FAMILY C1-RELATED"/>
    <property type="match status" value="1"/>
</dbReference>
<comment type="cofactor">
    <cofactor evidence="2">
        <name>chloride</name>
        <dbReference type="ChEBI" id="CHEBI:17996"/>
    </cofactor>
</comment>
<keyword evidence="11" id="KW-0868">Chloride</keyword>
<dbReference type="Pfam" id="PF08773">
    <property type="entry name" value="CathepsinC_exc"/>
    <property type="match status" value="1"/>
</dbReference>
<evidence type="ECO:0000256" key="10">
    <source>
        <dbReference type="ARBA" id="ARBA00023157"/>
    </source>
</evidence>
<dbReference type="InParanoid" id="A0A6P6YFY8"/>
<dbReference type="GO" id="GO:0006508">
    <property type="term" value="P:proteolysis"/>
    <property type="evidence" value="ECO:0007669"/>
    <property type="project" value="UniProtKB-KW"/>
</dbReference>
<dbReference type="PROSITE" id="PS00639">
    <property type="entry name" value="THIOL_PROTEASE_HIS"/>
    <property type="match status" value="1"/>
</dbReference>
<evidence type="ECO:0000256" key="7">
    <source>
        <dbReference type="ARBA" id="ARBA00022670"/>
    </source>
</evidence>
<dbReference type="Pfam" id="PF00112">
    <property type="entry name" value="Peptidase_C1"/>
    <property type="match status" value="1"/>
</dbReference>
<comment type="catalytic activity">
    <reaction evidence="1">
        <text>Release of an N-terminal dipeptide, Xaa-Yaa-|-Zaa-, except when Xaa is Arg or Lys, or Yaa or Zaa is Pro.</text>
        <dbReference type="EC" id="3.4.14.1"/>
    </reaction>
</comment>
<evidence type="ECO:0000313" key="20">
    <source>
        <dbReference type="RefSeq" id="XP_027203714.1"/>
    </source>
</evidence>
<dbReference type="SUPFAM" id="SSF75001">
    <property type="entry name" value="Dipeptidyl peptidase I (cathepsin C), exclusion domain"/>
    <property type="match status" value="1"/>
</dbReference>
<dbReference type="GO" id="GO:0008239">
    <property type="term" value="F:dipeptidyl-peptidase activity"/>
    <property type="evidence" value="ECO:0007669"/>
    <property type="project" value="UniProtKB-EC"/>
</dbReference>
<dbReference type="Gene3D" id="2.40.128.80">
    <property type="entry name" value="Cathepsin C, exclusion domain"/>
    <property type="match status" value="1"/>
</dbReference>
<evidence type="ECO:0000256" key="6">
    <source>
        <dbReference type="ARBA" id="ARBA00014709"/>
    </source>
</evidence>
<dbReference type="KEGG" id="dpte:113797519"/>
<comment type="similarity">
    <text evidence="3">Belongs to the peptidase C1 family.</text>
</comment>
<dbReference type="AlphaFoldDB" id="A0A6P6YFY8"/>
<dbReference type="EC" id="3.4.14.1" evidence="5"/>
<evidence type="ECO:0000256" key="4">
    <source>
        <dbReference type="ARBA" id="ARBA00011610"/>
    </source>
</evidence>
<feature type="region of interest" description="Disordered" evidence="17">
    <location>
        <begin position="1"/>
        <end position="42"/>
    </location>
</feature>
<accession>A0A6P6YFY8</accession>
<evidence type="ECO:0000313" key="19">
    <source>
        <dbReference type="Proteomes" id="UP000515146"/>
    </source>
</evidence>
<evidence type="ECO:0000256" key="16">
    <source>
        <dbReference type="ARBA" id="ARBA00045556"/>
    </source>
</evidence>
<reference evidence="20" key="1">
    <citation type="submission" date="2025-08" db="UniProtKB">
        <authorList>
            <consortium name="RefSeq"/>
        </authorList>
    </citation>
    <scope>IDENTIFICATION</scope>
    <source>
        <strain evidence="20">Airmid</strain>
    </source>
</reference>
<dbReference type="PRINTS" id="PR00705">
    <property type="entry name" value="PAPAIN"/>
</dbReference>
<keyword evidence="8" id="KW-0378">Hydrolase</keyword>
<comment type="function">
    <text evidence="16">Thiol protease. Has dipeptidylpeptidase activity. Active against a broad range of dipeptide substrates composed of both polar and hydrophobic amino acids. Proline cannot occupy the P1 position and arginine cannot occupy the P2 position of the substrate. Can act as both an exopeptidase and endopeptidase. Activates serine proteases such as elastase, cathepsin G and granzymes A and B.</text>
</comment>
<keyword evidence="19" id="KW-1185">Reference proteome</keyword>
<evidence type="ECO:0000256" key="13">
    <source>
        <dbReference type="ARBA" id="ARBA00029779"/>
    </source>
</evidence>
<feature type="region of interest" description="Disordered" evidence="17">
    <location>
        <begin position="48"/>
        <end position="67"/>
    </location>
</feature>
<dbReference type="Proteomes" id="UP000515146">
    <property type="component" value="Unplaced"/>
</dbReference>
<feature type="domain" description="Peptidase C1A papain C-terminal" evidence="18">
    <location>
        <begin position="474"/>
        <end position="719"/>
    </location>
</feature>
<dbReference type="GO" id="GO:0008234">
    <property type="term" value="F:cysteine-type peptidase activity"/>
    <property type="evidence" value="ECO:0007669"/>
    <property type="project" value="UniProtKB-KW"/>
</dbReference>
<dbReference type="InterPro" id="IPR014882">
    <property type="entry name" value="CathepsinC_exc"/>
</dbReference>
<keyword evidence="9" id="KW-0788">Thiol protease</keyword>
<protein>
    <recommendedName>
        <fullName evidence="6">Dipeptidyl peptidase 1</fullName>
        <ecNumber evidence="5">3.4.14.1</ecNumber>
    </recommendedName>
    <alternativeName>
        <fullName evidence="13">Cathepsin C</fullName>
    </alternativeName>
    <alternativeName>
        <fullName evidence="12">Cathepsin J</fullName>
    </alternativeName>
    <alternativeName>
        <fullName evidence="15">Dipeptidyl peptidase I</fullName>
    </alternativeName>
    <alternativeName>
        <fullName evidence="14">Dipeptidyl transferase</fullName>
    </alternativeName>
</protein>
<evidence type="ECO:0000256" key="3">
    <source>
        <dbReference type="ARBA" id="ARBA00008455"/>
    </source>
</evidence>
<evidence type="ECO:0000256" key="11">
    <source>
        <dbReference type="ARBA" id="ARBA00023214"/>
    </source>
</evidence>
<evidence type="ECO:0000256" key="14">
    <source>
        <dbReference type="ARBA" id="ARBA00030778"/>
    </source>
</evidence>
<evidence type="ECO:0000256" key="1">
    <source>
        <dbReference type="ARBA" id="ARBA00000738"/>
    </source>
</evidence>
<dbReference type="PROSITE" id="PS00139">
    <property type="entry name" value="THIOL_PROTEASE_CYS"/>
    <property type="match status" value="1"/>
</dbReference>
<evidence type="ECO:0000256" key="15">
    <source>
        <dbReference type="ARBA" id="ARBA00032961"/>
    </source>
</evidence>
<keyword evidence="10" id="KW-1015">Disulfide bond</keyword>
<evidence type="ECO:0000256" key="9">
    <source>
        <dbReference type="ARBA" id="ARBA00022807"/>
    </source>
</evidence>
<feature type="compositionally biased region" description="Polar residues" evidence="17">
    <location>
        <begin position="9"/>
        <end position="24"/>
    </location>
</feature>
<evidence type="ECO:0000256" key="12">
    <source>
        <dbReference type="ARBA" id="ARBA00029762"/>
    </source>
</evidence>
<dbReference type="RefSeq" id="XP_027203714.1">
    <property type="nucleotide sequence ID" value="XM_027347913.1"/>
</dbReference>
<evidence type="ECO:0000256" key="2">
    <source>
        <dbReference type="ARBA" id="ARBA00001923"/>
    </source>
</evidence>
<dbReference type="PROSITE" id="PS00640">
    <property type="entry name" value="THIOL_PROTEASE_ASN"/>
    <property type="match status" value="1"/>
</dbReference>
<dbReference type="InterPro" id="IPR036496">
    <property type="entry name" value="CathepsinC_exc_dom_sf"/>
</dbReference>
<keyword evidence="7" id="KW-0645">Protease</keyword>
<evidence type="ECO:0000256" key="5">
    <source>
        <dbReference type="ARBA" id="ARBA00012059"/>
    </source>
</evidence>
<dbReference type="InterPro" id="IPR000668">
    <property type="entry name" value="Peptidase_C1A_C"/>
</dbReference>
<name>A0A6P6YFY8_DERPT</name>
<dbReference type="SMART" id="SM00645">
    <property type="entry name" value="Pept_C1"/>
    <property type="match status" value="1"/>
</dbReference>
<evidence type="ECO:0000256" key="17">
    <source>
        <dbReference type="SAM" id="MobiDB-lite"/>
    </source>
</evidence>
<dbReference type="SUPFAM" id="SSF54001">
    <property type="entry name" value="Cysteine proteinases"/>
    <property type="match status" value="1"/>
</dbReference>
<dbReference type="Gene3D" id="3.90.70.10">
    <property type="entry name" value="Cysteine proteinases"/>
    <property type="match status" value="1"/>
</dbReference>